<feature type="non-terminal residue" evidence="1">
    <location>
        <position position="126"/>
    </location>
</feature>
<keyword evidence="2" id="KW-1185">Reference proteome</keyword>
<protein>
    <submittedName>
        <fullName evidence="1">36291_t:CDS:1</fullName>
    </submittedName>
</protein>
<sequence>MSKTGTKTEEELKFTMMFPLFNAVMDPSLGEIQAFGSKDSRSENSNPFVKARMRRKTSNKFEALYGEVACGLCPLGMSLASQKKKYLDKVKLAELMRGSLNCILKKLKHLNAEQRKKLIVYGWTFA</sequence>
<dbReference type="Proteomes" id="UP000789901">
    <property type="component" value="Unassembled WGS sequence"/>
</dbReference>
<evidence type="ECO:0000313" key="2">
    <source>
        <dbReference type="Proteomes" id="UP000789901"/>
    </source>
</evidence>
<reference evidence="1 2" key="1">
    <citation type="submission" date="2021-06" db="EMBL/GenBank/DDBJ databases">
        <authorList>
            <person name="Kallberg Y."/>
            <person name="Tangrot J."/>
            <person name="Rosling A."/>
        </authorList>
    </citation>
    <scope>NUCLEOTIDE SEQUENCE [LARGE SCALE GENOMIC DNA]</scope>
    <source>
        <strain evidence="1 2">120-4 pot B 10/14</strain>
    </source>
</reference>
<proteinExistence type="predicted"/>
<dbReference type="EMBL" id="CAJVQB010036913">
    <property type="protein sequence ID" value="CAG8824615.1"/>
    <property type="molecule type" value="Genomic_DNA"/>
</dbReference>
<organism evidence="1 2">
    <name type="scientific">Gigaspora margarita</name>
    <dbReference type="NCBI Taxonomy" id="4874"/>
    <lineage>
        <taxon>Eukaryota</taxon>
        <taxon>Fungi</taxon>
        <taxon>Fungi incertae sedis</taxon>
        <taxon>Mucoromycota</taxon>
        <taxon>Glomeromycotina</taxon>
        <taxon>Glomeromycetes</taxon>
        <taxon>Diversisporales</taxon>
        <taxon>Gigasporaceae</taxon>
        <taxon>Gigaspora</taxon>
    </lineage>
</organism>
<gene>
    <name evidence="1" type="ORF">GMARGA_LOCUS28621</name>
</gene>
<evidence type="ECO:0000313" key="1">
    <source>
        <dbReference type="EMBL" id="CAG8824615.1"/>
    </source>
</evidence>
<name>A0ABN7WB44_GIGMA</name>
<comment type="caution">
    <text evidence="1">The sequence shown here is derived from an EMBL/GenBank/DDBJ whole genome shotgun (WGS) entry which is preliminary data.</text>
</comment>
<accession>A0ABN7WB44</accession>